<dbReference type="EMBL" id="CAJB01000074">
    <property type="protein sequence ID" value="CCH77113.1"/>
    <property type="molecule type" value="Genomic_DNA"/>
</dbReference>
<feature type="compositionally biased region" description="Polar residues" evidence="1">
    <location>
        <begin position="8"/>
        <end position="27"/>
    </location>
</feature>
<evidence type="ECO:0000313" key="2">
    <source>
        <dbReference type="EMBL" id="CCH77113.1"/>
    </source>
</evidence>
<comment type="caution">
    <text evidence="2">The sequence shown here is derived from an EMBL/GenBank/DDBJ whole genome shotgun (WGS) entry which is preliminary data.</text>
</comment>
<name>A0A077LTW9_9MICO</name>
<gene>
    <name evidence="2" type="ORF">BN12_1650002</name>
</gene>
<reference evidence="2 3" key="1">
    <citation type="journal article" date="2013" name="ISME J.">
        <title>A metabolic model for members of the genus Tetrasphaera involved in enhanced biological phosphorus removal.</title>
        <authorList>
            <person name="Kristiansen R."/>
            <person name="Nguyen H.T.T."/>
            <person name="Saunders A.M."/>
            <person name="Nielsen J.L."/>
            <person name="Wimmer R."/>
            <person name="Le V.Q."/>
            <person name="McIlroy S.J."/>
            <person name="Petrovski S."/>
            <person name="Seviour R.J."/>
            <person name="Calteau A."/>
            <person name="Nielsen K.L."/>
            <person name="Nielsen P.H."/>
        </authorList>
    </citation>
    <scope>NUCLEOTIDE SEQUENCE [LARGE SCALE GENOMIC DNA]</scope>
    <source>
        <strain evidence="2 3">T1-X7</strain>
    </source>
</reference>
<evidence type="ECO:0000313" key="3">
    <source>
        <dbReference type="Proteomes" id="UP000035721"/>
    </source>
</evidence>
<proteinExistence type="predicted"/>
<evidence type="ECO:0000256" key="1">
    <source>
        <dbReference type="SAM" id="MobiDB-lite"/>
    </source>
</evidence>
<dbReference type="AlphaFoldDB" id="A0A077LTW9"/>
<feature type="compositionally biased region" description="Acidic residues" evidence="1">
    <location>
        <begin position="29"/>
        <end position="44"/>
    </location>
</feature>
<dbReference type="Proteomes" id="UP000035721">
    <property type="component" value="Unassembled WGS sequence"/>
</dbReference>
<organism evidence="2 3">
    <name type="scientific">Nostocoides japonicum T1-X7</name>
    <dbReference type="NCBI Taxonomy" id="1194083"/>
    <lineage>
        <taxon>Bacteria</taxon>
        <taxon>Bacillati</taxon>
        <taxon>Actinomycetota</taxon>
        <taxon>Actinomycetes</taxon>
        <taxon>Micrococcales</taxon>
        <taxon>Intrasporangiaceae</taxon>
        <taxon>Nostocoides</taxon>
    </lineage>
</organism>
<keyword evidence="3" id="KW-1185">Reference proteome</keyword>
<feature type="region of interest" description="Disordered" evidence="1">
    <location>
        <begin position="1"/>
        <end position="77"/>
    </location>
</feature>
<protein>
    <submittedName>
        <fullName evidence="2">Uncharacterized protein</fullName>
    </submittedName>
</protein>
<sequence length="77" mass="8335">MLTHTRLGVTSTPQGWLPTVTTLRTSTDLPDDEAGDDEAEDGDPVGDPPPEQPPSDARGRTARARTTVTARHLMKRN</sequence>
<accession>A0A077LTW9</accession>